<dbReference type="InterPro" id="IPR045863">
    <property type="entry name" value="CorA_TM1_TM2"/>
</dbReference>
<dbReference type="GO" id="GO:0015087">
    <property type="term" value="F:cobalt ion transmembrane transporter activity"/>
    <property type="evidence" value="ECO:0007669"/>
    <property type="project" value="TreeGrafter"/>
</dbReference>
<dbReference type="Gene3D" id="1.20.58.340">
    <property type="entry name" value="Magnesium transport protein CorA, transmembrane region"/>
    <property type="match status" value="2"/>
</dbReference>
<dbReference type="PANTHER" id="PTHR46494">
    <property type="entry name" value="CORA FAMILY METAL ION TRANSPORTER (EUROFUNG)"/>
    <property type="match status" value="1"/>
</dbReference>
<proteinExistence type="inferred from homology"/>
<evidence type="ECO:0000256" key="7">
    <source>
        <dbReference type="ARBA" id="ARBA00023136"/>
    </source>
</evidence>
<feature type="region of interest" description="Disordered" evidence="8">
    <location>
        <begin position="252"/>
        <end position="309"/>
    </location>
</feature>
<dbReference type="Proteomes" id="UP000307440">
    <property type="component" value="Unassembled WGS sequence"/>
</dbReference>
<dbReference type="GO" id="GO:0050897">
    <property type="term" value="F:cobalt ion binding"/>
    <property type="evidence" value="ECO:0007669"/>
    <property type="project" value="TreeGrafter"/>
</dbReference>
<keyword evidence="5 9" id="KW-0812">Transmembrane</keyword>
<feature type="compositionally biased region" description="Basic residues" evidence="8">
    <location>
        <begin position="60"/>
        <end position="74"/>
    </location>
</feature>
<keyword evidence="6 9" id="KW-1133">Transmembrane helix</keyword>
<evidence type="ECO:0000256" key="9">
    <source>
        <dbReference type="SAM" id="Phobius"/>
    </source>
</evidence>
<dbReference type="SUPFAM" id="SSF144083">
    <property type="entry name" value="Magnesium transport protein CorA, transmembrane region"/>
    <property type="match status" value="1"/>
</dbReference>
<evidence type="ECO:0000256" key="3">
    <source>
        <dbReference type="ARBA" id="ARBA00022448"/>
    </source>
</evidence>
<evidence type="ECO:0000313" key="11">
    <source>
        <dbReference type="Proteomes" id="UP000307440"/>
    </source>
</evidence>
<dbReference type="GO" id="GO:0005886">
    <property type="term" value="C:plasma membrane"/>
    <property type="evidence" value="ECO:0007669"/>
    <property type="project" value="UniProtKB-SubCell"/>
</dbReference>
<comment type="subcellular location">
    <subcellularLocation>
        <location evidence="1">Cell membrane</location>
        <topology evidence="1">Multi-pass membrane protein</topology>
    </subcellularLocation>
</comment>
<evidence type="ECO:0000256" key="2">
    <source>
        <dbReference type="ARBA" id="ARBA00009765"/>
    </source>
</evidence>
<comment type="similarity">
    <text evidence="2">Belongs to the CorA metal ion transporter (MIT) (TC 1.A.35) family.</text>
</comment>
<feature type="transmembrane region" description="Helical" evidence="9">
    <location>
        <begin position="544"/>
        <end position="563"/>
    </location>
</feature>
<gene>
    <name evidence="10" type="ORF">FA15DRAFT_669718</name>
</gene>
<evidence type="ECO:0008006" key="12">
    <source>
        <dbReference type="Google" id="ProtNLM"/>
    </source>
</evidence>
<dbReference type="OrthoDB" id="165352at2759"/>
<dbReference type="SUPFAM" id="SSF143865">
    <property type="entry name" value="CorA soluble domain-like"/>
    <property type="match status" value="1"/>
</dbReference>
<dbReference type="InterPro" id="IPR045861">
    <property type="entry name" value="CorA_cytoplasmic_dom"/>
</dbReference>
<evidence type="ECO:0000256" key="1">
    <source>
        <dbReference type="ARBA" id="ARBA00004651"/>
    </source>
</evidence>
<keyword evidence="11" id="KW-1185">Reference proteome</keyword>
<dbReference type="STRING" id="230819.A0A5C3L7Q7"/>
<feature type="compositionally biased region" description="Basic residues" evidence="8">
    <location>
        <begin position="278"/>
        <end position="291"/>
    </location>
</feature>
<keyword evidence="4" id="KW-1003">Cell membrane</keyword>
<reference evidence="10 11" key="1">
    <citation type="journal article" date="2019" name="Nat. Ecol. Evol.">
        <title>Megaphylogeny resolves global patterns of mushroom evolution.</title>
        <authorList>
            <person name="Varga T."/>
            <person name="Krizsan K."/>
            <person name="Foldi C."/>
            <person name="Dima B."/>
            <person name="Sanchez-Garcia M."/>
            <person name="Sanchez-Ramirez S."/>
            <person name="Szollosi G.J."/>
            <person name="Szarkandi J.G."/>
            <person name="Papp V."/>
            <person name="Albert L."/>
            <person name="Andreopoulos W."/>
            <person name="Angelini C."/>
            <person name="Antonin V."/>
            <person name="Barry K.W."/>
            <person name="Bougher N.L."/>
            <person name="Buchanan P."/>
            <person name="Buyck B."/>
            <person name="Bense V."/>
            <person name="Catcheside P."/>
            <person name="Chovatia M."/>
            <person name="Cooper J."/>
            <person name="Damon W."/>
            <person name="Desjardin D."/>
            <person name="Finy P."/>
            <person name="Geml J."/>
            <person name="Haridas S."/>
            <person name="Hughes K."/>
            <person name="Justo A."/>
            <person name="Karasinski D."/>
            <person name="Kautmanova I."/>
            <person name="Kiss B."/>
            <person name="Kocsube S."/>
            <person name="Kotiranta H."/>
            <person name="LaButti K.M."/>
            <person name="Lechner B.E."/>
            <person name="Liimatainen K."/>
            <person name="Lipzen A."/>
            <person name="Lukacs Z."/>
            <person name="Mihaltcheva S."/>
            <person name="Morgado L.N."/>
            <person name="Niskanen T."/>
            <person name="Noordeloos M.E."/>
            <person name="Ohm R.A."/>
            <person name="Ortiz-Santana B."/>
            <person name="Ovrebo C."/>
            <person name="Racz N."/>
            <person name="Riley R."/>
            <person name="Savchenko A."/>
            <person name="Shiryaev A."/>
            <person name="Soop K."/>
            <person name="Spirin V."/>
            <person name="Szebenyi C."/>
            <person name="Tomsovsky M."/>
            <person name="Tulloss R.E."/>
            <person name="Uehling J."/>
            <person name="Grigoriev I.V."/>
            <person name="Vagvolgyi C."/>
            <person name="Papp T."/>
            <person name="Martin F.M."/>
            <person name="Miettinen O."/>
            <person name="Hibbett D.S."/>
            <person name="Nagy L.G."/>
        </authorList>
    </citation>
    <scope>NUCLEOTIDE SEQUENCE [LARGE SCALE GENOMIC DNA]</scope>
    <source>
        <strain evidence="10 11">CBS 121175</strain>
    </source>
</reference>
<keyword evidence="3" id="KW-0813">Transport</keyword>
<dbReference type="InterPro" id="IPR002523">
    <property type="entry name" value="MgTranspt_CorA/ZnTranspt_ZntB"/>
</dbReference>
<evidence type="ECO:0000313" key="10">
    <source>
        <dbReference type="EMBL" id="TFK24278.1"/>
    </source>
</evidence>
<dbReference type="Gene3D" id="3.30.460.20">
    <property type="entry name" value="CorA soluble domain-like"/>
    <property type="match status" value="1"/>
</dbReference>
<name>A0A5C3L7Q7_COPMA</name>
<feature type="compositionally biased region" description="Polar residues" evidence="8">
    <location>
        <begin position="75"/>
        <end position="89"/>
    </location>
</feature>
<dbReference type="Pfam" id="PF01544">
    <property type="entry name" value="CorA"/>
    <property type="match status" value="1"/>
</dbReference>
<dbReference type="EMBL" id="ML210203">
    <property type="protein sequence ID" value="TFK24278.1"/>
    <property type="molecule type" value="Genomic_DNA"/>
</dbReference>
<sequence>MGGRENSLSDSEGRSLTPDLEDEGIQSMSPTYGGVSPTYGNADGQHHAHFSDLAPVISSRSRKSLHSHRSRAQSHKSSQAPHSPWSNLSPKEKFKAAVRKVMAMRRGTMLLGALGGMRTIGAEPGIDPSRPESDITYGHIHQECNIEIVDYSAVRQTSKKLTNEDFVDLMDNEIHWKAQSWVKVRWIRIGGLSWDVIKALASRYKLHPLALEDVFHGHSRNRSKADYYSNHLFIRVLCHELLKDEDTTVLPHIPRSVSPEPLEEGEDDDDDSVEKAPRTPRSRRSTHRRRPVLPLSASNMPRLGGSRAAPNPAFANLVRKEGQVKAAERNRKAADAFLDTLKEGERVHVKVTPLFMFLFRNGTVISINHSPDLDFSAPIVARLQTRDTVLRKSVDPSLLIHALLDIAVDKALQVIDEYHVKISKFERRILMRPNMKTVRALHILDGDLILHKRTLDPIKTMIFGLRRYDLDRVAALVDMSDPANKDVKIVGYMSHKAKIYLADVYDHMDYILTSLDMFSGIAENLVDYTFNIASYEMNEVMRRLTLATIIFLPLSILTGYFGMNFDYMWSVKQRSDVLFWQIALPCMAVVIPLFLWNDIVRGFRYMKKRMAGRKIKDD</sequence>
<dbReference type="AlphaFoldDB" id="A0A5C3L7Q7"/>
<organism evidence="10 11">
    <name type="scientific">Coprinopsis marcescibilis</name>
    <name type="common">Agaric fungus</name>
    <name type="synonym">Psathyrella marcescibilis</name>
    <dbReference type="NCBI Taxonomy" id="230819"/>
    <lineage>
        <taxon>Eukaryota</taxon>
        <taxon>Fungi</taxon>
        <taxon>Dikarya</taxon>
        <taxon>Basidiomycota</taxon>
        <taxon>Agaricomycotina</taxon>
        <taxon>Agaricomycetes</taxon>
        <taxon>Agaricomycetidae</taxon>
        <taxon>Agaricales</taxon>
        <taxon>Agaricineae</taxon>
        <taxon>Psathyrellaceae</taxon>
        <taxon>Coprinopsis</taxon>
    </lineage>
</organism>
<feature type="region of interest" description="Disordered" evidence="8">
    <location>
        <begin position="1"/>
        <end position="91"/>
    </location>
</feature>
<dbReference type="GO" id="GO:0000287">
    <property type="term" value="F:magnesium ion binding"/>
    <property type="evidence" value="ECO:0007669"/>
    <property type="project" value="TreeGrafter"/>
</dbReference>
<feature type="compositionally biased region" description="Acidic residues" evidence="8">
    <location>
        <begin position="261"/>
        <end position="272"/>
    </location>
</feature>
<evidence type="ECO:0000256" key="8">
    <source>
        <dbReference type="SAM" id="MobiDB-lite"/>
    </source>
</evidence>
<evidence type="ECO:0000256" key="4">
    <source>
        <dbReference type="ARBA" id="ARBA00022475"/>
    </source>
</evidence>
<dbReference type="PANTHER" id="PTHR46494:SF1">
    <property type="entry name" value="CORA FAMILY METAL ION TRANSPORTER (EUROFUNG)"/>
    <property type="match status" value="1"/>
</dbReference>
<feature type="transmembrane region" description="Helical" evidence="9">
    <location>
        <begin position="578"/>
        <end position="600"/>
    </location>
</feature>
<evidence type="ECO:0000256" key="6">
    <source>
        <dbReference type="ARBA" id="ARBA00022989"/>
    </source>
</evidence>
<dbReference type="GO" id="GO:0015095">
    <property type="term" value="F:magnesium ion transmembrane transporter activity"/>
    <property type="evidence" value="ECO:0007669"/>
    <property type="project" value="TreeGrafter"/>
</dbReference>
<keyword evidence="7 9" id="KW-0472">Membrane</keyword>
<evidence type="ECO:0000256" key="5">
    <source>
        <dbReference type="ARBA" id="ARBA00022692"/>
    </source>
</evidence>
<feature type="compositionally biased region" description="Polar residues" evidence="8">
    <location>
        <begin position="1"/>
        <end position="10"/>
    </location>
</feature>
<protein>
    <recommendedName>
        <fullName evidence="12">Magnesium transporter</fullName>
    </recommendedName>
</protein>
<accession>A0A5C3L7Q7</accession>